<accession>A0A5J6SLE5</accession>
<feature type="transmembrane region" description="Helical" evidence="1">
    <location>
        <begin position="38"/>
        <end position="58"/>
    </location>
</feature>
<evidence type="ECO:0000313" key="2">
    <source>
        <dbReference type="EMBL" id="QFF98810.1"/>
    </source>
</evidence>
<proteinExistence type="predicted"/>
<name>A0A5J6SLE5_9BACI</name>
<feature type="transmembrane region" description="Helical" evidence="1">
    <location>
        <begin position="6"/>
        <end position="26"/>
    </location>
</feature>
<organism evidence="2 3">
    <name type="scientific">Psychrobacillus glaciei</name>
    <dbReference type="NCBI Taxonomy" id="2283160"/>
    <lineage>
        <taxon>Bacteria</taxon>
        <taxon>Bacillati</taxon>
        <taxon>Bacillota</taxon>
        <taxon>Bacilli</taxon>
        <taxon>Bacillales</taxon>
        <taxon>Bacillaceae</taxon>
        <taxon>Psychrobacillus</taxon>
    </lineage>
</organism>
<keyword evidence="1" id="KW-0812">Transmembrane</keyword>
<evidence type="ECO:0000313" key="3">
    <source>
        <dbReference type="Proteomes" id="UP000325517"/>
    </source>
</evidence>
<dbReference type="EMBL" id="CP031223">
    <property type="protein sequence ID" value="QFF98810.1"/>
    <property type="molecule type" value="Genomic_DNA"/>
</dbReference>
<keyword evidence="1" id="KW-0472">Membrane</keyword>
<protein>
    <submittedName>
        <fullName evidence="2">Uncharacterized protein</fullName>
    </submittedName>
</protein>
<sequence length="59" mass="6593">MKIFIVEVIVLLMLGWTMGSHVVLICNIRKSESVVNSIVTTIWIFNVVFLSIIGMAILS</sequence>
<keyword evidence="3" id="KW-1185">Reference proteome</keyword>
<dbReference type="KEGG" id="psyo:PB01_08170"/>
<dbReference type="Proteomes" id="UP000325517">
    <property type="component" value="Chromosome"/>
</dbReference>
<evidence type="ECO:0000256" key="1">
    <source>
        <dbReference type="SAM" id="Phobius"/>
    </source>
</evidence>
<dbReference type="RefSeq" id="WP_151699746.1">
    <property type="nucleotide sequence ID" value="NZ_CP031223.1"/>
</dbReference>
<reference evidence="2 3" key="1">
    <citation type="submission" date="2018-07" db="EMBL/GenBank/DDBJ databases">
        <title>Complete genome sequence of Psychrobacillus sp. PB01, isolated from iceberg, and comparative genome analysis of Psychrobacillus strains.</title>
        <authorList>
            <person name="Lee P.C."/>
        </authorList>
    </citation>
    <scope>NUCLEOTIDE SEQUENCE [LARGE SCALE GENOMIC DNA]</scope>
    <source>
        <strain evidence="2 3">PB01</strain>
    </source>
</reference>
<keyword evidence="1" id="KW-1133">Transmembrane helix</keyword>
<gene>
    <name evidence="2" type="ORF">PB01_08170</name>
</gene>
<dbReference type="AlphaFoldDB" id="A0A5J6SLE5"/>